<dbReference type="GO" id="GO:0003677">
    <property type="term" value="F:DNA binding"/>
    <property type="evidence" value="ECO:0007669"/>
    <property type="project" value="UniProtKB-KW"/>
</dbReference>
<evidence type="ECO:0000313" key="13">
    <source>
        <dbReference type="Proteomes" id="UP000694383"/>
    </source>
</evidence>
<accession>A0A8C7WX63</accession>
<name>A0A8C7WX63_9TELE</name>
<reference evidence="12" key="2">
    <citation type="submission" date="2025-09" db="UniProtKB">
        <authorList>
            <consortium name="Ensembl"/>
        </authorList>
    </citation>
    <scope>IDENTIFICATION</scope>
</reference>
<evidence type="ECO:0000256" key="4">
    <source>
        <dbReference type="ARBA" id="ARBA00022771"/>
    </source>
</evidence>
<keyword evidence="6" id="KW-0805">Transcription regulation</keyword>
<keyword evidence="3" id="KW-0677">Repeat</keyword>
<evidence type="ECO:0000256" key="5">
    <source>
        <dbReference type="ARBA" id="ARBA00022833"/>
    </source>
</evidence>
<dbReference type="FunFam" id="3.30.160.60:FF:000557">
    <property type="entry name" value="zinc finger and SCAN domain-containing protein 29"/>
    <property type="match status" value="1"/>
</dbReference>
<evidence type="ECO:0000256" key="10">
    <source>
        <dbReference type="SAM" id="MobiDB-lite"/>
    </source>
</evidence>
<keyword evidence="13" id="KW-1185">Reference proteome</keyword>
<dbReference type="SMART" id="SM00355">
    <property type="entry name" value="ZnF_C2H2"/>
    <property type="match status" value="4"/>
</dbReference>
<dbReference type="InterPro" id="IPR036236">
    <property type="entry name" value="Znf_C2H2_sf"/>
</dbReference>
<evidence type="ECO:0000256" key="9">
    <source>
        <dbReference type="PROSITE-ProRule" id="PRU00042"/>
    </source>
</evidence>
<dbReference type="FunFam" id="3.30.160.60:FF:001177">
    <property type="entry name" value="Zinc finger protein 33A"/>
    <property type="match status" value="1"/>
</dbReference>
<protein>
    <recommendedName>
        <fullName evidence="11">C2H2-type domain-containing protein</fullName>
    </recommendedName>
</protein>
<feature type="domain" description="C2H2-type" evidence="11">
    <location>
        <begin position="137"/>
        <end position="164"/>
    </location>
</feature>
<feature type="compositionally biased region" description="Basic residues" evidence="10">
    <location>
        <begin position="71"/>
        <end position="80"/>
    </location>
</feature>
<evidence type="ECO:0000256" key="7">
    <source>
        <dbReference type="ARBA" id="ARBA00023163"/>
    </source>
</evidence>
<dbReference type="FunFam" id="3.30.160.60:FF:000100">
    <property type="entry name" value="Zinc finger 45-like"/>
    <property type="match status" value="1"/>
</dbReference>
<keyword evidence="5" id="KW-0862">Zinc</keyword>
<dbReference type="Ensembl" id="ENSOSIT00000005063.1">
    <property type="protein sequence ID" value="ENSOSIP00000004732.1"/>
    <property type="gene ID" value="ENSOSIG00000003233.1"/>
</dbReference>
<feature type="domain" description="C2H2-type" evidence="11">
    <location>
        <begin position="109"/>
        <end position="136"/>
    </location>
</feature>
<dbReference type="PROSITE" id="PS00028">
    <property type="entry name" value="ZINC_FINGER_C2H2_1"/>
    <property type="match status" value="4"/>
</dbReference>
<keyword evidence="2" id="KW-0479">Metal-binding</keyword>
<dbReference type="SUPFAM" id="SSF57667">
    <property type="entry name" value="beta-beta-alpha zinc fingers"/>
    <property type="match status" value="3"/>
</dbReference>
<dbReference type="PANTHER" id="PTHR24394">
    <property type="entry name" value="ZINC FINGER PROTEIN"/>
    <property type="match status" value="1"/>
</dbReference>
<comment type="subcellular location">
    <subcellularLocation>
        <location evidence="1">Nucleus</location>
    </subcellularLocation>
</comment>
<dbReference type="AlphaFoldDB" id="A0A8C7WX63"/>
<keyword evidence="7" id="KW-0804">Transcription</keyword>
<proteinExistence type="predicted"/>
<dbReference type="GeneTree" id="ENSGT01150000286977"/>
<reference evidence="12" key="1">
    <citation type="submission" date="2025-08" db="UniProtKB">
        <authorList>
            <consortium name="Ensembl"/>
        </authorList>
    </citation>
    <scope>IDENTIFICATION</scope>
</reference>
<organism evidence="12 13">
    <name type="scientific">Oryzias sinensis</name>
    <name type="common">Chinese medaka</name>
    <dbReference type="NCBI Taxonomy" id="183150"/>
    <lineage>
        <taxon>Eukaryota</taxon>
        <taxon>Metazoa</taxon>
        <taxon>Chordata</taxon>
        <taxon>Craniata</taxon>
        <taxon>Vertebrata</taxon>
        <taxon>Euteleostomi</taxon>
        <taxon>Actinopterygii</taxon>
        <taxon>Neopterygii</taxon>
        <taxon>Teleostei</taxon>
        <taxon>Neoteleostei</taxon>
        <taxon>Acanthomorphata</taxon>
        <taxon>Ovalentaria</taxon>
        <taxon>Atherinomorphae</taxon>
        <taxon>Beloniformes</taxon>
        <taxon>Adrianichthyidae</taxon>
        <taxon>Oryziinae</taxon>
        <taxon>Oryzias</taxon>
    </lineage>
</organism>
<dbReference type="Pfam" id="PF00096">
    <property type="entry name" value="zf-C2H2"/>
    <property type="match status" value="4"/>
</dbReference>
<evidence type="ECO:0000256" key="2">
    <source>
        <dbReference type="ARBA" id="ARBA00022723"/>
    </source>
</evidence>
<feature type="domain" description="C2H2-type" evidence="11">
    <location>
        <begin position="165"/>
        <end position="192"/>
    </location>
</feature>
<dbReference type="PROSITE" id="PS50157">
    <property type="entry name" value="ZINC_FINGER_C2H2_2"/>
    <property type="match status" value="4"/>
</dbReference>
<feature type="compositionally biased region" description="Polar residues" evidence="10">
    <location>
        <begin position="32"/>
        <end position="45"/>
    </location>
</feature>
<evidence type="ECO:0000256" key="3">
    <source>
        <dbReference type="ARBA" id="ARBA00022737"/>
    </source>
</evidence>
<keyword evidence="4 9" id="KW-0863">Zinc-finger</keyword>
<sequence>MVDPGEQQLDLKQETDTLMEIPTYEENENSEADLNNQQSLIVTNSQDEEVNQHKEPTSTTDGETDPQNRDQRKRRDKHHVQSVDSSHISCTTAQSLKYHMFTHTGERPYSCKKCGKRFVQKSHVTCHMLSHTGEKPYSCKECNKCFRYSSVLTHHMYTHTGEKPFSCKECKMNFRKKSHLSSHMLTHTGEKPYSCKECSKSFTQRSHLTSHMLTHTGEKPYSCNECNMRFRYRSSNNHSSFSGEIIAGITKNK</sequence>
<evidence type="ECO:0000256" key="6">
    <source>
        <dbReference type="ARBA" id="ARBA00023015"/>
    </source>
</evidence>
<dbReference type="Gene3D" id="3.30.160.60">
    <property type="entry name" value="Classic Zinc Finger"/>
    <property type="match status" value="6"/>
</dbReference>
<dbReference type="FunFam" id="3.30.160.60:FF:001498">
    <property type="entry name" value="Zinc finger protein 404"/>
    <property type="match status" value="1"/>
</dbReference>
<dbReference type="GO" id="GO:0000981">
    <property type="term" value="F:DNA-binding transcription factor activity, RNA polymerase II-specific"/>
    <property type="evidence" value="ECO:0007669"/>
    <property type="project" value="TreeGrafter"/>
</dbReference>
<dbReference type="FunFam" id="3.30.160.60:FF:001290">
    <property type="entry name" value="Zinc finger 45-like"/>
    <property type="match status" value="1"/>
</dbReference>
<dbReference type="PANTHER" id="PTHR24394:SF48">
    <property type="entry name" value="ZINC FINGER PROTEIN 771"/>
    <property type="match status" value="1"/>
</dbReference>
<keyword evidence="8" id="KW-0539">Nucleus</keyword>
<dbReference type="GO" id="GO:0005634">
    <property type="term" value="C:nucleus"/>
    <property type="evidence" value="ECO:0007669"/>
    <property type="project" value="UniProtKB-SubCell"/>
</dbReference>
<feature type="region of interest" description="Disordered" evidence="10">
    <location>
        <begin position="1"/>
        <end position="86"/>
    </location>
</feature>
<dbReference type="Proteomes" id="UP000694383">
    <property type="component" value="Unplaced"/>
</dbReference>
<dbReference type="GO" id="GO:0008270">
    <property type="term" value="F:zinc ion binding"/>
    <property type="evidence" value="ECO:0007669"/>
    <property type="project" value="UniProtKB-KW"/>
</dbReference>
<feature type="domain" description="C2H2-type" evidence="11">
    <location>
        <begin position="193"/>
        <end position="220"/>
    </location>
</feature>
<evidence type="ECO:0000259" key="11">
    <source>
        <dbReference type="PROSITE" id="PS50157"/>
    </source>
</evidence>
<dbReference type="InterPro" id="IPR013087">
    <property type="entry name" value="Znf_C2H2_type"/>
</dbReference>
<evidence type="ECO:0000313" key="12">
    <source>
        <dbReference type="Ensembl" id="ENSOSIP00000004732.1"/>
    </source>
</evidence>
<evidence type="ECO:0000256" key="1">
    <source>
        <dbReference type="ARBA" id="ARBA00004123"/>
    </source>
</evidence>
<evidence type="ECO:0000256" key="8">
    <source>
        <dbReference type="ARBA" id="ARBA00023242"/>
    </source>
</evidence>